<dbReference type="EMBL" id="FUKR01000056">
    <property type="protein sequence ID" value="SJN36900.1"/>
    <property type="molecule type" value="Genomic_DNA"/>
</dbReference>
<dbReference type="InterPro" id="IPR005025">
    <property type="entry name" value="FMN_Rdtase-like_dom"/>
</dbReference>
<keyword evidence="3" id="KW-1185">Reference proteome</keyword>
<evidence type="ECO:0000259" key="1">
    <source>
        <dbReference type="Pfam" id="PF03358"/>
    </source>
</evidence>
<dbReference type="GO" id="GO:0010181">
    <property type="term" value="F:FMN binding"/>
    <property type="evidence" value="ECO:0007669"/>
    <property type="project" value="TreeGrafter"/>
</dbReference>
<proteinExistence type="predicted"/>
<reference evidence="3" key="1">
    <citation type="submission" date="2017-02" db="EMBL/GenBank/DDBJ databases">
        <authorList>
            <person name="Dridi B."/>
        </authorList>
    </citation>
    <scope>NUCLEOTIDE SEQUENCE [LARGE SCALE GENOMIC DNA]</scope>
    <source>
        <strain evidence="3">EB411</strain>
    </source>
</reference>
<dbReference type="InterPro" id="IPR050712">
    <property type="entry name" value="NAD(P)H-dep_reductase"/>
</dbReference>
<dbReference type="InterPro" id="IPR029039">
    <property type="entry name" value="Flavoprotein-like_sf"/>
</dbReference>
<organism evidence="2 3">
    <name type="scientific">Mycetocola reblochoni REB411</name>
    <dbReference type="NCBI Taxonomy" id="1255698"/>
    <lineage>
        <taxon>Bacteria</taxon>
        <taxon>Bacillati</taxon>
        <taxon>Actinomycetota</taxon>
        <taxon>Actinomycetes</taxon>
        <taxon>Micrococcales</taxon>
        <taxon>Microbacteriaceae</taxon>
        <taxon>Mycetocola</taxon>
    </lineage>
</organism>
<sequence length="185" mass="18291">MTTTIAVLVGSLRSGASNRALAEAAVALAPEGTELRIVDGLGDVPFYNEDVDQPGTVPATAQALRDAVGAADAVLVATPEHNGTIPAVLKNAIDWLSRPFGAGAVSGLPTAVIGGAHGQYGGVWAQDEARKALGIAGAAVIADATLSVANSSGRFAEAAPLEDPEITAALTSVLGALADAARTAA</sequence>
<dbReference type="GO" id="GO:0016491">
    <property type="term" value="F:oxidoreductase activity"/>
    <property type="evidence" value="ECO:0007669"/>
    <property type="project" value="InterPro"/>
</dbReference>
<dbReference type="Proteomes" id="UP000196778">
    <property type="component" value="Unassembled WGS sequence"/>
</dbReference>
<dbReference type="GO" id="GO:0005829">
    <property type="term" value="C:cytosol"/>
    <property type="evidence" value="ECO:0007669"/>
    <property type="project" value="TreeGrafter"/>
</dbReference>
<dbReference type="Pfam" id="PF03358">
    <property type="entry name" value="FMN_red"/>
    <property type="match status" value="1"/>
</dbReference>
<evidence type="ECO:0000313" key="3">
    <source>
        <dbReference type="Proteomes" id="UP000196778"/>
    </source>
</evidence>
<feature type="domain" description="NADPH-dependent FMN reductase-like" evidence="1">
    <location>
        <begin position="4"/>
        <end position="150"/>
    </location>
</feature>
<name>A0A1R4JXT1_9MICO</name>
<dbReference type="AlphaFoldDB" id="A0A1R4JXT1"/>
<dbReference type="Gene3D" id="3.40.50.360">
    <property type="match status" value="1"/>
</dbReference>
<accession>A0A1R4JXT1</accession>
<protein>
    <submittedName>
        <fullName evidence="2">NADPH:quinone oxidoreductase</fullName>
    </submittedName>
</protein>
<evidence type="ECO:0000313" key="2">
    <source>
        <dbReference type="EMBL" id="SJN36900.1"/>
    </source>
</evidence>
<dbReference type="PANTHER" id="PTHR30543:SF21">
    <property type="entry name" value="NAD(P)H-DEPENDENT FMN REDUCTASE LOT6"/>
    <property type="match status" value="1"/>
</dbReference>
<gene>
    <name evidence="2" type="ORF">FM119_10180</name>
</gene>
<dbReference type="PANTHER" id="PTHR30543">
    <property type="entry name" value="CHROMATE REDUCTASE"/>
    <property type="match status" value="1"/>
</dbReference>
<dbReference type="RefSeq" id="WP_087137750.1">
    <property type="nucleotide sequence ID" value="NZ_FUKR01000056.1"/>
</dbReference>
<dbReference type="SUPFAM" id="SSF52218">
    <property type="entry name" value="Flavoproteins"/>
    <property type="match status" value="1"/>
</dbReference>
<dbReference type="OrthoDB" id="9812295at2"/>